<dbReference type="EMBL" id="BOMN01000041">
    <property type="protein sequence ID" value="GIE20645.1"/>
    <property type="molecule type" value="Genomic_DNA"/>
</dbReference>
<dbReference type="InterPro" id="IPR004089">
    <property type="entry name" value="MCPsignal_dom"/>
</dbReference>
<dbReference type="PANTHER" id="PTHR32089">
    <property type="entry name" value="METHYL-ACCEPTING CHEMOTAXIS PROTEIN MCPB"/>
    <property type="match status" value="1"/>
</dbReference>
<keyword evidence="3" id="KW-0472">Membrane</keyword>
<feature type="transmembrane region" description="Helical" evidence="3">
    <location>
        <begin position="7"/>
        <end position="30"/>
    </location>
</feature>
<evidence type="ECO:0000256" key="1">
    <source>
        <dbReference type="ARBA" id="ARBA00023224"/>
    </source>
</evidence>
<accession>A0ABQ3ZPY5</accession>
<gene>
    <name evidence="5" type="ORF">Ahu01nite_037470</name>
</gene>
<proteinExistence type="predicted"/>
<dbReference type="Gene3D" id="1.10.287.950">
    <property type="entry name" value="Methyl-accepting chemotaxis protein"/>
    <property type="match status" value="1"/>
</dbReference>
<keyword evidence="3" id="KW-0812">Transmembrane</keyword>
<keyword evidence="1 2" id="KW-0807">Transducer</keyword>
<protein>
    <recommendedName>
        <fullName evidence="4">Methyl-accepting transducer domain-containing protein</fullName>
    </recommendedName>
</protein>
<dbReference type="PROSITE" id="PS50111">
    <property type="entry name" value="CHEMOTAXIS_TRANSDUC_2"/>
    <property type="match status" value="1"/>
</dbReference>
<evidence type="ECO:0000259" key="4">
    <source>
        <dbReference type="PROSITE" id="PS50111"/>
    </source>
</evidence>
<reference evidence="5 6" key="1">
    <citation type="submission" date="2021-01" db="EMBL/GenBank/DDBJ databases">
        <title>Whole genome shotgun sequence of Actinoplanes humidus NBRC 14915.</title>
        <authorList>
            <person name="Komaki H."/>
            <person name="Tamura T."/>
        </authorList>
    </citation>
    <scope>NUCLEOTIDE SEQUENCE [LARGE SCALE GENOMIC DNA]</scope>
    <source>
        <strain evidence="5 6">NBRC 14915</strain>
    </source>
</reference>
<evidence type="ECO:0000313" key="6">
    <source>
        <dbReference type="Proteomes" id="UP000603200"/>
    </source>
</evidence>
<dbReference type="SMART" id="SM00283">
    <property type="entry name" value="MA"/>
    <property type="match status" value="1"/>
</dbReference>
<feature type="transmembrane region" description="Helical" evidence="3">
    <location>
        <begin position="36"/>
        <end position="53"/>
    </location>
</feature>
<evidence type="ECO:0000256" key="2">
    <source>
        <dbReference type="PROSITE-ProRule" id="PRU00284"/>
    </source>
</evidence>
<dbReference type="Pfam" id="PF00015">
    <property type="entry name" value="MCPsignal"/>
    <property type="match status" value="1"/>
</dbReference>
<evidence type="ECO:0000256" key="3">
    <source>
        <dbReference type="SAM" id="Phobius"/>
    </source>
</evidence>
<name>A0ABQ3ZPY5_9ACTN</name>
<dbReference type="PANTHER" id="PTHR32089:SF112">
    <property type="entry name" value="LYSOZYME-LIKE PROTEIN-RELATED"/>
    <property type="match status" value="1"/>
</dbReference>
<evidence type="ECO:0000313" key="5">
    <source>
        <dbReference type="EMBL" id="GIE20645.1"/>
    </source>
</evidence>
<dbReference type="Proteomes" id="UP000603200">
    <property type="component" value="Unassembled WGS sequence"/>
</dbReference>
<keyword evidence="6" id="KW-1185">Reference proteome</keyword>
<organism evidence="5 6">
    <name type="scientific">Winogradskya humida</name>
    <dbReference type="NCBI Taxonomy" id="113566"/>
    <lineage>
        <taxon>Bacteria</taxon>
        <taxon>Bacillati</taxon>
        <taxon>Actinomycetota</taxon>
        <taxon>Actinomycetes</taxon>
        <taxon>Micromonosporales</taxon>
        <taxon>Micromonosporaceae</taxon>
        <taxon>Winogradskya</taxon>
    </lineage>
</organism>
<dbReference type="SUPFAM" id="SSF58104">
    <property type="entry name" value="Methyl-accepting chemotaxis protein (MCP) signaling domain"/>
    <property type="match status" value="1"/>
</dbReference>
<dbReference type="RefSeq" id="WP_203837784.1">
    <property type="nucleotide sequence ID" value="NZ_BAAATV010000008.1"/>
</dbReference>
<feature type="domain" description="Methyl-accepting transducer" evidence="4">
    <location>
        <begin position="102"/>
        <end position="328"/>
    </location>
</feature>
<sequence>MEQARSYNGVVWAPAVAAVAGMAAGAVLLLAGGPTVAVVIVLAVAAVAALVLARRAVTVAGDQLAAAARLEAALRDGDLTGVPALGQALGGLGSAVELLTIAGQEMTSSGDTIASGVRDTTAQVSTIVDSAGDVSARVQGIAAAGEQMHAAIQEISRNVTNAVGVARDGVDTLATTATTMSALEKSSATIGGVVRTITAIAEQTNLLALNATIEAARAGDAGKGFAVVATEVKDLATETARATEEIAATVQQIQGDSASAIEAIGEIQRIIDSISEYQNSIASAIEEQTVTTSEMNAATSEVSQQAESIAKAIAVVSERSATTATAAERNRMAVSEIGRIASELRRTTGTLRLPAAGTGEATYELFWDRPANCLNIVLIGTWEQSLADRYGREFSEKLTERRDGWTVICDMSKLGPTIPGVQAIIEGTMANAVGAGIRRAALILDNPLVAMQMQRSSDETGAPIDYVATMADARTALALAPVA</sequence>
<comment type="caution">
    <text evidence="5">The sequence shown here is derived from an EMBL/GenBank/DDBJ whole genome shotgun (WGS) entry which is preliminary data.</text>
</comment>
<keyword evidence="3" id="KW-1133">Transmembrane helix</keyword>